<keyword evidence="1" id="KW-0812">Transmembrane</keyword>
<keyword evidence="1" id="KW-0472">Membrane</keyword>
<evidence type="ECO:0000313" key="2">
    <source>
        <dbReference type="EMBL" id="AVW91946.1"/>
    </source>
</evidence>
<dbReference type="Proteomes" id="UP000241447">
    <property type="component" value="Chromosome"/>
</dbReference>
<proteinExistence type="predicted"/>
<gene>
    <name evidence="2" type="ORF">DA792_13375</name>
</gene>
<organism evidence="2 3">
    <name type="scientific">Celeribacter baekdonensis</name>
    <dbReference type="NCBI Taxonomy" id="875171"/>
    <lineage>
        <taxon>Bacteria</taxon>
        <taxon>Pseudomonadati</taxon>
        <taxon>Pseudomonadota</taxon>
        <taxon>Alphaproteobacteria</taxon>
        <taxon>Rhodobacterales</taxon>
        <taxon>Roseobacteraceae</taxon>
        <taxon>Celeribacter</taxon>
    </lineage>
</organism>
<feature type="transmembrane region" description="Helical" evidence="1">
    <location>
        <begin position="31"/>
        <end position="53"/>
    </location>
</feature>
<keyword evidence="1" id="KW-1133">Transmembrane helix</keyword>
<protein>
    <submittedName>
        <fullName evidence="2">Uncharacterized protein</fullName>
    </submittedName>
</protein>
<sequence length="117" mass="13941">MFQKQLVALRMNCMKKTSLEKIKAMMNKIKFPNLFAVFLVVVSHFVFFFVNWWTENVRPKGFRRCKHGVDDIRGALDYDCRYSYPKAQTECGSGFCANFTRWNYNLFCLWTLARVQE</sequence>
<dbReference type="EMBL" id="CP028475">
    <property type="protein sequence ID" value="AVW91946.1"/>
    <property type="molecule type" value="Genomic_DNA"/>
</dbReference>
<evidence type="ECO:0000256" key="1">
    <source>
        <dbReference type="SAM" id="Phobius"/>
    </source>
</evidence>
<evidence type="ECO:0000313" key="3">
    <source>
        <dbReference type="Proteomes" id="UP000241447"/>
    </source>
</evidence>
<name>A0A2R4M461_9RHOB</name>
<dbReference type="KEGG" id="cbak:DA792_13375"/>
<reference evidence="2 3" key="1">
    <citation type="submission" date="2018-03" db="EMBL/GenBank/DDBJ databases">
        <title>The Complete Genome of Celeribacter baekdonensis strain LH4, a Thiosulfate-Oxidizing Alphaproteobacterium Isolated from Gulf of Mexico Continental Slope Sediments.</title>
        <authorList>
            <person name="Flood B.E."/>
            <person name="Bailey J.V."/>
            <person name="Leprich D."/>
        </authorList>
    </citation>
    <scope>NUCLEOTIDE SEQUENCE [LARGE SCALE GENOMIC DNA]</scope>
    <source>
        <strain evidence="2 3">LH4</strain>
    </source>
</reference>
<accession>A0A2R4M461</accession>
<dbReference type="AlphaFoldDB" id="A0A2R4M461"/>